<feature type="domain" description="Lipid/polyisoprenoid-binding YceI-like" evidence="1">
    <location>
        <begin position="54"/>
        <end position="177"/>
    </location>
</feature>
<protein>
    <submittedName>
        <fullName evidence="2">YceI family protein</fullName>
    </submittedName>
</protein>
<proteinExistence type="predicted"/>
<dbReference type="KEGG" id="anp:FK178_15155"/>
<dbReference type="InterPro" id="IPR007372">
    <property type="entry name" value="Lipid/polyisoprenoid-bd_YceI"/>
</dbReference>
<dbReference type="OrthoDB" id="116832at2"/>
<evidence type="ECO:0000259" key="1">
    <source>
        <dbReference type="Pfam" id="PF04264"/>
    </source>
</evidence>
<dbReference type="Proteomes" id="UP000321954">
    <property type="component" value="Chromosome"/>
</dbReference>
<dbReference type="EMBL" id="CP042476">
    <property type="protein sequence ID" value="QED38971.1"/>
    <property type="molecule type" value="Genomic_DNA"/>
</dbReference>
<accession>A0A5B8YNA1</accession>
<evidence type="ECO:0000313" key="2">
    <source>
        <dbReference type="EMBL" id="QED38971.1"/>
    </source>
</evidence>
<dbReference type="Gene3D" id="2.40.128.110">
    <property type="entry name" value="Lipid/polyisoprenoid-binding, YceI-like"/>
    <property type="match status" value="1"/>
</dbReference>
<dbReference type="RefSeq" id="WP_146837181.1">
    <property type="nucleotide sequence ID" value="NZ_CP042476.1"/>
</dbReference>
<organism evidence="2 3">
    <name type="scientific">Antarcticibacterium arcticum</name>
    <dbReference type="NCBI Taxonomy" id="2585771"/>
    <lineage>
        <taxon>Bacteria</taxon>
        <taxon>Pseudomonadati</taxon>
        <taxon>Bacteroidota</taxon>
        <taxon>Flavobacteriia</taxon>
        <taxon>Flavobacteriales</taxon>
        <taxon>Flavobacteriaceae</taxon>
        <taxon>Antarcticibacterium</taxon>
    </lineage>
</organism>
<dbReference type="AlphaFoldDB" id="A0A5B8YNA1"/>
<dbReference type="Pfam" id="PF04264">
    <property type="entry name" value="YceI"/>
    <property type="match status" value="1"/>
</dbReference>
<dbReference type="InterPro" id="IPR036761">
    <property type="entry name" value="TTHA0802/YceI-like_sf"/>
</dbReference>
<reference evidence="2 3" key="1">
    <citation type="submission" date="2019-08" db="EMBL/GenBank/DDBJ databases">
        <title>Antarcticibacterium arcticum sp. nov., a bacterium isolated from marine sediment of the Canadian Beaufort Sea.</title>
        <authorList>
            <person name="Lee Y.M."/>
            <person name="Baek K."/>
            <person name="Lee D.-H."/>
            <person name="Shin S.C."/>
            <person name="Jin Y.K."/>
            <person name="Park Y."/>
        </authorList>
    </citation>
    <scope>NUCLEOTIDE SEQUENCE [LARGE SCALE GENOMIC DNA]</scope>
    <source>
        <strain evidence="2 3">PAMC 28998</strain>
    </source>
</reference>
<keyword evidence="3" id="KW-1185">Reference proteome</keyword>
<sequence length="180" mass="20654">MKNRGIYLLLFLLLMQAGFSQEIFQSPNTRISFFSSAPVEDIEAVSKQGTSVYNSVTGEIIFRVRIRSFNFAKSLMEEHFNENYMESHKYPHATFRGKLSPIPNTASNEIQTVMILGDLEIHGKVKNRNIPAEVRFVNKEMHLNSNFGVANKDHNIKIPRLMFRNIAEVIKVTVEATYNQ</sequence>
<dbReference type="SUPFAM" id="SSF101874">
    <property type="entry name" value="YceI-like"/>
    <property type="match status" value="1"/>
</dbReference>
<name>A0A5B8YNA1_9FLAO</name>
<gene>
    <name evidence="2" type="ORF">FK178_15155</name>
</gene>
<evidence type="ECO:0000313" key="3">
    <source>
        <dbReference type="Proteomes" id="UP000321954"/>
    </source>
</evidence>